<gene>
    <name evidence="1" type="ORF">AW08_00499</name>
</gene>
<reference evidence="1" key="1">
    <citation type="submission" date="2014-02" db="EMBL/GenBank/DDBJ databases">
        <title>Expanding our view of genomic diversity in Candidatus Accumulibacter clades.</title>
        <authorList>
            <person name="Skennerton C.T."/>
            <person name="Barr J.J."/>
            <person name="Slater F.R."/>
            <person name="Bond P.L."/>
            <person name="Tyson G.W."/>
        </authorList>
    </citation>
    <scope>NUCLEOTIDE SEQUENCE [LARGE SCALE GENOMIC DNA]</scope>
</reference>
<accession>A0A011N324</accession>
<dbReference type="Proteomes" id="UP000020218">
    <property type="component" value="Unassembled WGS sequence"/>
</dbReference>
<keyword evidence="2" id="KW-1185">Reference proteome</keyword>
<evidence type="ECO:0000313" key="1">
    <source>
        <dbReference type="EMBL" id="EXI69291.1"/>
    </source>
</evidence>
<dbReference type="EMBL" id="JFAX01000002">
    <property type="protein sequence ID" value="EXI69291.1"/>
    <property type="molecule type" value="Genomic_DNA"/>
</dbReference>
<dbReference type="PATRIC" id="fig|1454001.3.peg.463"/>
<organism evidence="1 2">
    <name type="scientific">Candidatus Accumulibacter adjunctus</name>
    <dbReference type="NCBI Taxonomy" id="1454001"/>
    <lineage>
        <taxon>Bacteria</taxon>
        <taxon>Pseudomonadati</taxon>
        <taxon>Pseudomonadota</taxon>
        <taxon>Betaproteobacteria</taxon>
        <taxon>Candidatus Accumulibacter</taxon>
    </lineage>
</organism>
<evidence type="ECO:0000313" key="2">
    <source>
        <dbReference type="Proteomes" id="UP000020218"/>
    </source>
</evidence>
<comment type="caution">
    <text evidence="1">The sequence shown here is derived from an EMBL/GenBank/DDBJ whole genome shotgun (WGS) entry which is preliminary data.</text>
</comment>
<protein>
    <submittedName>
        <fullName evidence="1">Uncharacterized protein</fullName>
    </submittedName>
</protein>
<name>A0A011N324_9PROT</name>
<dbReference type="AlphaFoldDB" id="A0A011N324"/>
<proteinExistence type="predicted"/>
<sequence length="99" mass="9822">MDQIAGVIGIPTATISSPVASTAVAAAPLLDVVRRSVPPVHLLAADAESVIDSLASSVPFLHGKHAQAGLPTAYVCQRGGCDLPLSDAAALAALSGRIA</sequence>
<dbReference type="STRING" id="1454001.AW08_00499"/>